<feature type="region of interest" description="Disordered" evidence="1">
    <location>
        <begin position="30"/>
        <end position="51"/>
    </location>
</feature>
<gene>
    <name evidence="2" type="ORF">GCM10025883_07690</name>
</gene>
<evidence type="ECO:0000313" key="2">
    <source>
        <dbReference type="EMBL" id="GMA38724.1"/>
    </source>
</evidence>
<keyword evidence="3" id="KW-1185">Reference proteome</keyword>
<dbReference type="EMBL" id="BSUO01000001">
    <property type="protein sequence ID" value="GMA38724.1"/>
    <property type="molecule type" value="Genomic_DNA"/>
</dbReference>
<name>A0ABQ6ILC2_9MICO</name>
<evidence type="ECO:0008006" key="4">
    <source>
        <dbReference type="Google" id="ProtNLM"/>
    </source>
</evidence>
<reference evidence="3" key="1">
    <citation type="journal article" date="2019" name="Int. J. Syst. Evol. Microbiol.">
        <title>The Global Catalogue of Microorganisms (GCM) 10K type strain sequencing project: providing services to taxonomists for standard genome sequencing and annotation.</title>
        <authorList>
            <consortium name="The Broad Institute Genomics Platform"/>
            <consortium name="The Broad Institute Genome Sequencing Center for Infectious Disease"/>
            <person name="Wu L."/>
            <person name="Ma J."/>
        </authorList>
    </citation>
    <scope>NUCLEOTIDE SEQUENCE [LARGE SCALE GENOMIC DNA]</scope>
    <source>
        <strain evidence="3">NBRC 113072</strain>
    </source>
</reference>
<comment type="caution">
    <text evidence="2">The sequence shown here is derived from an EMBL/GenBank/DDBJ whole genome shotgun (WGS) entry which is preliminary data.</text>
</comment>
<accession>A0ABQ6ILC2</accession>
<sequence>MPSRRRAGTIIGAALLVLILVLSLMTTLLTPDPEPEPPQPTPQPTAGQLGAYPQFGEQDVFDVDLTGAPVHSNSEAMIRNLRSQIEPHYGGIAGLNTTQYNPVLYVVDGSTPRVDVEFDDCQQKGHTPPGLMDGKKQFLDVPIPESAKTSVGTDSTITLWSPSTDQLWEFWVMKQTGGGGWSACWGGRIDQVSQSPGYFEAPYGVSASGLVTTGSMITIEEARAGRIDHAMGMALIAPAQWDRFWYPAQRSDGTDASSDAIPEGARLRLDPSVDVESLDMTPLGKAIARAAQKHGFVVVDTAGAVAVMAESGQPWKQQTGTDPWEEILGGVPHYKQLENFPWDRVQVIGQDYGKPG</sequence>
<evidence type="ECO:0000256" key="1">
    <source>
        <dbReference type="SAM" id="MobiDB-lite"/>
    </source>
</evidence>
<organism evidence="2 3">
    <name type="scientific">Mobilicoccus caccae</name>
    <dbReference type="NCBI Taxonomy" id="1859295"/>
    <lineage>
        <taxon>Bacteria</taxon>
        <taxon>Bacillati</taxon>
        <taxon>Actinomycetota</taxon>
        <taxon>Actinomycetes</taxon>
        <taxon>Micrococcales</taxon>
        <taxon>Dermatophilaceae</taxon>
        <taxon>Mobilicoccus</taxon>
    </lineage>
</organism>
<protein>
    <recommendedName>
        <fullName evidence="4">DUF4124 domain-containing protein</fullName>
    </recommendedName>
</protein>
<proteinExistence type="predicted"/>
<evidence type="ECO:0000313" key="3">
    <source>
        <dbReference type="Proteomes" id="UP001157126"/>
    </source>
</evidence>
<dbReference type="Proteomes" id="UP001157126">
    <property type="component" value="Unassembled WGS sequence"/>
</dbReference>